<dbReference type="InterPro" id="IPR043472">
    <property type="entry name" value="Macro_dom-like"/>
</dbReference>
<dbReference type="PROSITE" id="PS51154">
    <property type="entry name" value="MACRO"/>
    <property type="match status" value="1"/>
</dbReference>
<sequence>MRHWKIGPGQLVIRQGDITTLDVDCVVNAANPQLAGGGGVDGAIHRAAGIAQLRQACQAIIDDPGQLPTGQLPVGQAVLTLGFDLPARYIIHTVGPIWRGGVHGESEQLRSSYQSSLKLAHQHALATIAFPALSCGAYGYPIPQAARIALDAIRQGLLDGLAAQVHMVLHDHAACETWLATASDIL</sequence>
<dbReference type="Proteomes" id="UP000002191">
    <property type="component" value="Chromosome"/>
</dbReference>
<protein>
    <submittedName>
        <fullName evidence="2">Appr-1-p processing domain protein</fullName>
    </submittedName>
</protein>
<dbReference type="EMBL" id="CP002431">
    <property type="protein sequence ID" value="ADU61886.1"/>
    <property type="molecule type" value="Genomic_DNA"/>
</dbReference>
<dbReference type="PANTHER" id="PTHR11106:SF27">
    <property type="entry name" value="MACRO DOMAIN-CONTAINING PROTEIN"/>
    <property type="match status" value="1"/>
</dbReference>
<evidence type="ECO:0000259" key="1">
    <source>
        <dbReference type="PROSITE" id="PS51154"/>
    </source>
</evidence>
<keyword evidence="3" id="KW-1185">Reference proteome</keyword>
<dbReference type="SMART" id="SM00506">
    <property type="entry name" value="A1pp"/>
    <property type="match status" value="1"/>
</dbReference>
<name>E6VRF7_PSEA9</name>
<organism evidence="2 3">
    <name type="scientific">Pseudodesulfovibrio aespoeensis (strain ATCC 700646 / DSM 10631 / Aspo-2)</name>
    <name type="common">Desulfovibrio aespoeensis</name>
    <dbReference type="NCBI Taxonomy" id="643562"/>
    <lineage>
        <taxon>Bacteria</taxon>
        <taxon>Pseudomonadati</taxon>
        <taxon>Thermodesulfobacteriota</taxon>
        <taxon>Desulfovibrionia</taxon>
        <taxon>Desulfovibrionales</taxon>
        <taxon>Desulfovibrionaceae</taxon>
    </lineage>
</organism>
<reference evidence="3" key="1">
    <citation type="submission" date="2010-12" db="EMBL/GenBank/DDBJ databases">
        <title>Complete sequence of Desulfovibrio aespoeensis Aspo-2.</title>
        <authorList>
            <consortium name="US DOE Joint Genome Institute"/>
            <person name="Lucas S."/>
            <person name="Copeland A."/>
            <person name="Lapidus A."/>
            <person name="Cheng J.-F."/>
            <person name="Goodwin L."/>
            <person name="Pitluck S."/>
            <person name="Chertkov O."/>
            <person name="Misra M."/>
            <person name="Detter J.C."/>
            <person name="Han C."/>
            <person name="Tapia R."/>
            <person name="Land M."/>
            <person name="Hauser L."/>
            <person name="Kyrpides N."/>
            <person name="Ivanova N."/>
            <person name="Ovchinnikova G."/>
            <person name="Pedersen K."/>
            <person name="Jagevall S."/>
            <person name="Hazen T."/>
            <person name="Woyke T."/>
        </authorList>
    </citation>
    <scope>NUCLEOTIDE SEQUENCE [LARGE SCALE GENOMIC DNA]</scope>
    <source>
        <strain evidence="3">ATCC 700646 / DSM 10631 / Aspo-2</strain>
    </source>
</reference>
<dbReference type="eggNOG" id="COG2110">
    <property type="taxonomic scope" value="Bacteria"/>
</dbReference>
<feature type="domain" description="Macro" evidence="1">
    <location>
        <begin position="1"/>
        <end position="186"/>
    </location>
</feature>
<dbReference type="CDD" id="cd02908">
    <property type="entry name" value="Macro_OAADPr_deacetylase"/>
    <property type="match status" value="1"/>
</dbReference>
<dbReference type="AlphaFoldDB" id="E6VRF7"/>
<gene>
    <name evidence="2" type="ordered locus">Daes_0869</name>
</gene>
<dbReference type="HOGENOM" id="CLU_046550_5_1_7"/>
<evidence type="ECO:0000313" key="3">
    <source>
        <dbReference type="Proteomes" id="UP000002191"/>
    </source>
</evidence>
<reference evidence="2 3" key="2">
    <citation type="journal article" date="2014" name="Genome Announc.">
        <title>Complete Genome Sequence of the Subsurface, Mesophilic Sulfate-Reducing Bacterium Desulfovibrio aespoeensis Aspo-2.</title>
        <authorList>
            <person name="Pedersen K."/>
            <person name="Bengtsson A."/>
            <person name="Edlund J."/>
            <person name="Rabe L."/>
            <person name="Hazen T."/>
            <person name="Chakraborty R."/>
            <person name="Goodwin L."/>
            <person name="Shapiro N."/>
        </authorList>
    </citation>
    <scope>NUCLEOTIDE SEQUENCE [LARGE SCALE GENOMIC DNA]</scope>
    <source>
        <strain evidence="3">ATCC 700646 / DSM 10631 / Aspo-2</strain>
    </source>
</reference>
<dbReference type="Pfam" id="PF01661">
    <property type="entry name" value="Macro"/>
    <property type="match status" value="1"/>
</dbReference>
<dbReference type="Gene3D" id="3.40.220.10">
    <property type="entry name" value="Leucine Aminopeptidase, subunit E, domain 1"/>
    <property type="match status" value="1"/>
</dbReference>
<proteinExistence type="predicted"/>
<accession>E6VRF7</accession>
<dbReference type="InterPro" id="IPR002589">
    <property type="entry name" value="Macro_dom"/>
</dbReference>
<dbReference type="STRING" id="643562.Daes_0869"/>
<dbReference type="RefSeq" id="WP_013513817.1">
    <property type="nucleotide sequence ID" value="NC_014844.1"/>
</dbReference>
<dbReference type="KEGG" id="das:Daes_0869"/>
<evidence type="ECO:0000313" key="2">
    <source>
        <dbReference type="EMBL" id="ADU61886.1"/>
    </source>
</evidence>
<dbReference type="SUPFAM" id="SSF52949">
    <property type="entry name" value="Macro domain-like"/>
    <property type="match status" value="1"/>
</dbReference>
<dbReference type="PANTHER" id="PTHR11106">
    <property type="entry name" value="GANGLIOSIDE INDUCED DIFFERENTIATION ASSOCIATED PROTEIN 2-RELATED"/>
    <property type="match status" value="1"/>
</dbReference>
<dbReference type="OrthoDB" id="6194521at2"/>